<dbReference type="InterPro" id="IPR051334">
    <property type="entry name" value="SRPK"/>
</dbReference>
<dbReference type="GO" id="GO:0050684">
    <property type="term" value="P:regulation of mRNA processing"/>
    <property type="evidence" value="ECO:0007669"/>
    <property type="project" value="TreeGrafter"/>
</dbReference>
<comment type="catalytic activity">
    <reaction evidence="7">
        <text>L-threonyl-[protein] + ATP = O-phospho-L-threonyl-[protein] + ADP + H(+)</text>
        <dbReference type="Rhea" id="RHEA:46608"/>
        <dbReference type="Rhea" id="RHEA-COMP:11060"/>
        <dbReference type="Rhea" id="RHEA-COMP:11605"/>
        <dbReference type="ChEBI" id="CHEBI:15378"/>
        <dbReference type="ChEBI" id="CHEBI:30013"/>
        <dbReference type="ChEBI" id="CHEBI:30616"/>
        <dbReference type="ChEBI" id="CHEBI:61977"/>
        <dbReference type="ChEBI" id="CHEBI:456216"/>
        <dbReference type="EC" id="2.7.11.1"/>
    </reaction>
</comment>
<dbReference type="GO" id="GO:0004674">
    <property type="term" value="F:protein serine/threonine kinase activity"/>
    <property type="evidence" value="ECO:0007669"/>
    <property type="project" value="UniProtKB-KW"/>
</dbReference>
<evidence type="ECO:0000259" key="9">
    <source>
        <dbReference type="PROSITE" id="PS50011"/>
    </source>
</evidence>
<dbReference type="InterPro" id="IPR011009">
    <property type="entry name" value="Kinase-like_dom_sf"/>
</dbReference>
<sequence length="235" mass="27227">MPHILKQFPTRLPSEVNLLSNFTRSLLRQTTTSPKRQFNTFSLRMEHGSPIEEETLPFYKQEQFYPIKIGKILDSRYRVVGKLGYGPYSTVWLCREIKYDVQYCFMNETHTLNHRYVAVKVLTRISRSDHAMNGEMEIYSHLSKVHCSHIGGAYIRGLHDAFEIHVPEWVHQCFVHPPMQISIHELLVQAKSHKLSKDLLKQTLICLFQAMDFLHSIAGVVHSGTTLSLKTRGYA</sequence>
<evidence type="ECO:0000313" key="11">
    <source>
        <dbReference type="Proteomes" id="UP001141434"/>
    </source>
</evidence>
<organism evidence="10 11">
    <name type="scientific">Penicillium alfredii</name>
    <dbReference type="NCBI Taxonomy" id="1506179"/>
    <lineage>
        <taxon>Eukaryota</taxon>
        <taxon>Fungi</taxon>
        <taxon>Dikarya</taxon>
        <taxon>Ascomycota</taxon>
        <taxon>Pezizomycotina</taxon>
        <taxon>Eurotiomycetes</taxon>
        <taxon>Eurotiomycetidae</taxon>
        <taxon>Eurotiales</taxon>
        <taxon>Aspergillaceae</taxon>
        <taxon>Penicillium</taxon>
    </lineage>
</organism>
<dbReference type="EMBL" id="JAPMSZ010000001">
    <property type="protein sequence ID" value="KAJ5115340.1"/>
    <property type="molecule type" value="Genomic_DNA"/>
</dbReference>
<evidence type="ECO:0000313" key="10">
    <source>
        <dbReference type="EMBL" id="KAJ5115340.1"/>
    </source>
</evidence>
<dbReference type="RefSeq" id="XP_056516531.1">
    <property type="nucleotide sequence ID" value="XM_056651681.1"/>
</dbReference>
<dbReference type="Proteomes" id="UP001141434">
    <property type="component" value="Unassembled WGS sequence"/>
</dbReference>
<evidence type="ECO:0000256" key="4">
    <source>
        <dbReference type="ARBA" id="ARBA00022741"/>
    </source>
</evidence>
<keyword evidence="4" id="KW-0547">Nucleotide-binding</keyword>
<evidence type="ECO:0000256" key="2">
    <source>
        <dbReference type="ARBA" id="ARBA00022527"/>
    </source>
</evidence>
<dbReference type="SUPFAM" id="SSF56112">
    <property type="entry name" value="Protein kinase-like (PK-like)"/>
    <property type="match status" value="1"/>
</dbReference>
<dbReference type="Gene3D" id="3.30.200.20">
    <property type="entry name" value="Phosphorylase Kinase, domain 1"/>
    <property type="match status" value="1"/>
</dbReference>
<gene>
    <name evidence="10" type="ORF">NUU61_001099</name>
</gene>
<keyword evidence="5 10" id="KW-0418">Kinase</keyword>
<name>A0A9W9GC73_9EURO</name>
<proteinExistence type="predicted"/>
<evidence type="ECO:0000256" key="6">
    <source>
        <dbReference type="ARBA" id="ARBA00022840"/>
    </source>
</evidence>
<evidence type="ECO:0000256" key="5">
    <source>
        <dbReference type="ARBA" id="ARBA00022777"/>
    </source>
</evidence>
<comment type="caution">
    <text evidence="10">The sequence shown here is derived from an EMBL/GenBank/DDBJ whole genome shotgun (WGS) entry which is preliminary data.</text>
</comment>
<protein>
    <recommendedName>
        <fullName evidence="1">non-specific serine/threonine protein kinase</fullName>
        <ecNumber evidence="1">2.7.11.1</ecNumber>
    </recommendedName>
</protein>
<dbReference type="PANTHER" id="PTHR47634:SF9">
    <property type="entry name" value="PROTEIN KINASE DOMAIN-CONTAINING PROTEIN-RELATED"/>
    <property type="match status" value="1"/>
</dbReference>
<evidence type="ECO:0000256" key="1">
    <source>
        <dbReference type="ARBA" id="ARBA00012513"/>
    </source>
</evidence>
<dbReference type="InterPro" id="IPR000719">
    <property type="entry name" value="Prot_kinase_dom"/>
</dbReference>
<feature type="domain" description="Protein kinase" evidence="9">
    <location>
        <begin position="77"/>
        <end position="235"/>
    </location>
</feature>
<reference evidence="10" key="2">
    <citation type="journal article" date="2023" name="IMA Fungus">
        <title>Comparative genomic study of the Penicillium genus elucidates a diverse pangenome and 15 lateral gene transfer events.</title>
        <authorList>
            <person name="Petersen C."/>
            <person name="Sorensen T."/>
            <person name="Nielsen M.R."/>
            <person name="Sondergaard T.E."/>
            <person name="Sorensen J.L."/>
            <person name="Fitzpatrick D.A."/>
            <person name="Frisvad J.C."/>
            <person name="Nielsen K.L."/>
        </authorList>
    </citation>
    <scope>NUCLEOTIDE SEQUENCE</scope>
    <source>
        <strain evidence="10">IBT 34128</strain>
    </source>
</reference>
<keyword evidence="6" id="KW-0067">ATP-binding</keyword>
<evidence type="ECO:0000256" key="7">
    <source>
        <dbReference type="ARBA" id="ARBA00047899"/>
    </source>
</evidence>
<dbReference type="GO" id="GO:0005524">
    <property type="term" value="F:ATP binding"/>
    <property type="evidence" value="ECO:0007669"/>
    <property type="project" value="UniProtKB-KW"/>
</dbReference>
<keyword evidence="3" id="KW-0808">Transferase</keyword>
<dbReference type="PANTHER" id="PTHR47634">
    <property type="entry name" value="PROTEIN KINASE DOMAIN-CONTAINING PROTEIN-RELATED"/>
    <property type="match status" value="1"/>
</dbReference>
<dbReference type="GeneID" id="81390849"/>
<dbReference type="Gene3D" id="1.10.510.10">
    <property type="entry name" value="Transferase(Phosphotransferase) domain 1"/>
    <property type="match status" value="1"/>
</dbReference>
<dbReference type="EC" id="2.7.11.1" evidence="1"/>
<comment type="catalytic activity">
    <reaction evidence="8">
        <text>L-seryl-[protein] + ATP = O-phospho-L-seryl-[protein] + ADP + H(+)</text>
        <dbReference type="Rhea" id="RHEA:17989"/>
        <dbReference type="Rhea" id="RHEA-COMP:9863"/>
        <dbReference type="Rhea" id="RHEA-COMP:11604"/>
        <dbReference type="ChEBI" id="CHEBI:15378"/>
        <dbReference type="ChEBI" id="CHEBI:29999"/>
        <dbReference type="ChEBI" id="CHEBI:30616"/>
        <dbReference type="ChEBI" id="CHEBI:83421"/>
        <dbReference type="ChEBI" id="CHEBI:456216"/>
        <dbReference type="EC" id="2.7.11.1"/>
    </reaction>
</comment>
<reference evidence="10" key="1">
    <citation type="submission" date="2022-11" db="EMBL/GenBank/DDBJ databases">
        <authorList>
            <person name="Petersen C."/>
        </authorList>
    </citation>
    <scope>NUCLEOTIDE SEQUENCE</scope>
    <source>
        <strain evidence="10">IBT 34128</strain>
    </source>
</reference>
<dbReference type="GO" id="GO:0000245">
    <property type="term" value="P:spliceosomal complex assembly"/>
    <property type="evidence" value="ECO:0007669"/>
    <property type="project" value="TreeGrafter"/>
</dbReference>
<keyword evidence="11" id="KW-1185">Reference proteome</keyword>
<evidence type="ECO:0000256" key="8">
    <source>
        <dbReference type="ARBA" id="ARBA00048679"/>
    </source>
</evidence>
<evidence type="ECO:0000256" key="3">
    <source>
        <dbReference type="ARBA" id="ARBA00022679"/>
    </source>
</evidence>
<dbReference type="AlphaFoldDB" id="A0A9W9GC73"/>
<dbReference type="OrthoDB" id="4367430at2759"/>
<keyword evidence="2" id="KW-0723">Serine/threonine-protein kinase</keyword>
<accession>A0A9W9GC73</accession>
<dbReference type="PROSITE" id="PS50011">
    <property type="entry name" value="PROTEIN_KINASE_DOM"/>
    <property type="match status" value="1"/>
</dbReference>